<evidence type="ECO:0000313" key="3">
    <source>
        <dbReference type="Proteomes" id="UP000715781"/>
    </source>
</evidence>
<dbReference type="InterPro" id="IPR011050">
    <property type="entry name" value="Pectin_lyase_fold/virulence"/>
</dbReference>
<dbReference type="InterPro" id="IPR012334">
    <property type="entry name" value="Pectin_lyas_fold"/>
</dbReference>
<accession>A0A951Q3C1</accession>
<dbReference type="Proteomes" id="UP000715781">
    <property type="component" value="Unassembled WGS sequence"/>
</dbReference>
<gene>
    <name evidence="2" type="ORF">KME32_26635</name>
</gene>
<sequence>MFTNTDEGASGKGGNITVRTGALYILDGAVLSAISRSDFDGGDITVDVNTLEITGGQIVTNAFSQGNAGNITANVSQIRLSGSSSGLFAQTTNIGSAGNITLQPNGQEQSLMANFFDRAQISVSTSGSGYGGNLKVFAPESITFSGNGTLAAASEVTASGQAGNLFFNTENLTIANGMQVSAATNSVNAAASGGNLTVQATQLNLTEGSSLEAGTTGLAPSGNLTIQPNGNRKTLAVNFTQGATVSAASSGSGQGGILNVTAPESITLTGDGSLITAETTGQGAGGDLTLTTGKLAVENGAKITVSSTGSGRAGDLKIHANSVYLNNNAKITADTTGGGGNIFVRSPWLLLRNQSSITTNAKGPGIPGGNIAIDALDGFIIVVPNEDSDISANSADSRGGNVEISAQGIFGIQRRNTSTPKSDITATGASPQFNGTIELNTPGIDPNSGLVELPTIQVDTEVAQVCDSAGYAQSSFVITGRGGLPSNPTKDVAAPDGVEVGWVSLKPRGDAKGGLRLRNEQSVITKPISNMPERIVEASGWSVNNKGEVVLTANVPNTSRSSWHNATACNVPHRSQVKTHI</sequence>
<feature type="region of interest" description="Disordered" evidence="1">
    <location>
        <begin position="416"/>
        <end position="435"/>
    </location>
</feature>
<comment type="caution">
    <text evidence="2">The sequence shown here is derived from an EMBL/GenBank/DDBJ whole genome shotgun (WGS) entry which is preliminary data.</text>
</comment>
<dbReference type="AlphaFoldDB" id="A0A951Q3C1"/>
<reference evidence="2" key="1">
    <citation type="submission" date="2021-05" db="EMBL/GenBank/DDBJ databases">
        <authorList>
            <person name="Pietrasiak N."/>
            <person name="Ward R."/>
            <person name="Stajich J.E."/>
            <person name="Kurbessoian T."/>
        </authorList>
    </citation>
    <scope>NUCLEOTIDE SEQUENCE</scope>
    <source>
        <strain evidence="2">JT2-VF2</strain>
    </source>
</reference>
<proteinExistence type="predicted"/>
<evidence type="ECO:0000313" key="2">
    <source>
        <dbReference type="EMBL" id="MBW4564638.1"/>
    </source>
</evidence>
<protein>
    <submittedName>
        <fullName evidence="2">S-layer family protein</fullName>
    </submittedName>
</protein>
<dbReference type="Gene3D" id="2.160.20.10">
    <property type="entry name" value="Single-stranded right-handed beta-helix, Pectin lyase-like"/>
    <property type="match status" value="2"/>
</dbReference>
<dbReference type="SUPFAM" id="SSF51126">
    <property type="entry name" value="Pectin lyase-like"/>
    <property type="match status" value="2"/>
</dbReference>
<dbReference type="EMBL" id="JAHHHN010000024">
    <property type="protein sequence ID" value="MBW4564638.1"/>
    <property type="molecule type" value="Genomic_DNA"/>
</dbReference>
<name>A0A951Q3C1_9NOST</name>
<reference evidence="2" key="2">
    <citation type="journal article" date="2022" name="Microbiol. Resour. Announc.">
        <title>Metagenome Sequencing to Explore Phylogenomics of Terrestrial Cyanobacteria.</title>
        <authorList>
            <person name="Ward R.D."/>
            <person name="Stajich J.E."/>
            <person name="Johansen J.R."/>
            <person name="Huntemann M."/>
            <person name="Clum A."/>
            <person name="Foster B."/>
            <person name="Foster B."/>
            <person name="Roux S."/>
            <person name="Palaniappan K."/>
            <person name="Varghese N."/>
            <person name="Mukherjee S."/>
            <person name="Reddy T.B.K."/>
            <person name="Daum C."/>
            <person name="Copeland A."/>
            <person name="Chen I.A."/>
            <person name="Ivanova N.N."/>
            <person name="Kyrpides N.C."/>
            <person name="Shapiro N."/>
            <person name="Eloe-Fadrosh E.A."/>
            <person name="Pietrasiak N."/>
        </authorList>
    </citation>
    <scope>NUCLEOTIDE SEQUENCE</scope>
    <source>
        <strain evidence="2">JT2-VF2</strain>
    </source>
</reference>
<organism evidence="2 3">
    <name type="scientific">Mojavia pulchra JT2-VF2</name>
    <dbReference type="NCBI Taxonomy" id="287848"/>
    <lineage>
        <taxon>Bacteria</taxon>
        <taxon>Bacillati</taxon>
        <taxon>Cyanobacteriota</taxon>
        <taxon>Cyanophyceae</taxon>
        <taxon>Nostocales</taxon>
        <taxon>Nostocaceae</taxon>
    </lineage>
</organism>
<evidence type="ECO:0000256" key="1">
    <source>
        <dbReference type="SAM" id="MobiDB-lite"/>
    </source>
</evidence>